<evidence type="ECO:0000313" key="3">
    <source>
        <dbReference type="EMBL" id="CAD8477152.1"/>
    </source>
</evidence>
<dbReference type="InterPro" id="IPR000270">
    <property type="entry name" value="PB1_dom"/>
</dbReference>
<name>A0A7S0HEC9_9CRYP</name>
<sequence>MAGKDTMPAMIMVRVGEEEVGLEGPPPVSMLELEEKTRSALGYGPGSIFSFKWIDEEEDMIMLGSDEELKEAVSSASNPARRLMFVGEISGDTSKVAPPPPPIQEDLDVEHAVEYDGEVEGWILLKKRQDGTSLASSEMSVALKHEKQSELENQEVAAAEEKFEQMEQDQKLAARLAEEMQQADEAKLKEQENLARRVEKLLRMEDAQEPEEARAQGKDEPDAGCEPVSQASCASDRFRDSIDEKTWTQLLQLSEMGFGDDYPMLLKVLENHNMDLPSTCEALAAEAACRV</sequence>
<dbReference type="CDD" id="cd05992">
    <property type="entry name" value="PB1"/>
    <property type="match status" value="1"/>
</dbReference>
<reference evidence="3" key="1">
    <citation type="submission" date="2021-01" db="EMBL/GenBank/DDBJ databases">
        <authorList>
            <person name="Corre E."/>
            <person name="Pelletier E."/>
            <person name="Niang G."/>
            <person name="Scheremetjew M."/>
            <person name="Finn R."/>
            <person name="Kale V."/>
            <person name="Holt S."/>
            <person name="Cochrane G."/>
            <person name="Meng A."/>
            <person name="Brown T."/>
            <person name="Cohen L."/>
        </authorList>
    </citation>
    <scope>NUCLEOTIDE SEQUENCE</scope>
    <source>
        <strain evidence="3">CCMP325</strain>
    </source>
</reference>
<dbReference type="Pfam" id="PF00564">
    <property type="entry name" value="PB1"/>
    <property type="match status" value="1"/>
</dbReference>
<proteinExistence type="predicted"/>
<dbReference type="AlphaFoldDB" id="A0A7S0HEC9"/>
<organism evidence="3">
    <name type="scientific">Hanusia phi</name>
    <dbReference type="NCBI Taxonomy" id="3032"/>
    <lineage>
        <taxon>Eukaryota</taxon>
        <taxon>Cryptophyceae</taxon>
        <taxon>Pyrenomonadales</taxon>
        <taxon>Geminigeraceae</taxon>
        <taxon>Hanusia</taxon>
    </lineage>
</organism>
<dbReference type="Gene3D" id="3.10.20.90">
    <property type="entry name" value="Phosphatidylinositol 3-kinase Catalytic Subunit, Chain A, domain 1"/>
    <property type="match status" value="1"/>
</dbReference>
<feature type="region of interest" description="Disordered" evidence="1">
    <location>
        <begin position="202"/>
        <end position="232"/>
    </location>
</feature>
<accession>A0A7S0HEC9</accession>
<dbReference type="SUPFAM" id="SSF54277">
    <property type="entry name" value="CAD &amp; PB1 domains"/>
    <property type="match status" value="1"/>
</dbReference>
<dbReference type="SMART" id="SM00666">
    <property type="entry name" value="PB1"/>
    <property type="match status" value="1"/>
</dbReference>
<evidence type="ECO:0000256" key="1">
    <source>
        <dbReference type="SAM" id="MobiDB-lite"/>
    </source>
</evidence>
<feature type="compositionally biased region" description="Basic and acidic residues" evidence="1">
    <location>
        <begin position="202"/>
        <end position="221"/>
    </location>
</feature>
<protein>
    <recommendedName>
        <fullName evidence="2">UBA domain-containing protein</fullName>
    </recommendedName>
</protein>
<dbReference type="InterPro" id="IPR015940">
    <property type="entry name" value="UBA"/>
</dbReference>
<evidence type="ECO:0000259" key="2">
    <source>
        <dbReference type="PROSITE" id="PS50030"/>
    </source>
</evidence>
<dbReference type="PROSITE" id="PS50030">
    <property type="entry name" value="UBA"/>
    <property type="match status" value="1"/>
</dbReference>
<gene>
    <name evidence="3" type="ORF">HPHI1048_LOCUS6706</name>
</gene>
<feature type="domain" description="UBA" evidence="2">
    <location>
        <begin position="241"/>
        <end position="286"/>
    </location>
</feature>
<dbReference type="EMBL" id="HBEO01009569">
    <property type="protein sequence ID" value="CAD8477152.1"/>
    <property type="molecule type" value="Transcribed_RNA"/>
</dbReference>